<gene>
    <name evidence="1" type="ORF">FHETE_7258</name>
</gene>
<dbReference type="SUPFAM" id="SSF81383">
    <property type="entry name" value="F-box domain"/>
    <property type="match status" value="1"/>
</dbReference>
<dbReference type="EMBL" id="JAAGWQ010000139">
    <property type="protein sequence ID" value="KAF5664049.1"/>
    <property type="molecule type" value="Genomic_DNA"/>
</dbReference>
<evidence type="ECO:0000313" key="2">
    <source>
        <dbReference type="Proteomes" id="UP000567885"/>
    </source>
</evidence>
<accession>A0A8H5T7M8</accession>
<keyword evidence="2" id="KW-1185">Reference proteome</keyword>
<comment type="caution">
    <text evidence="1">The sequence shown here is derived from an EMBL/GenBank/DDBJ whole genome shotgun (WGS) entry which is preliminary data.</text>
</comment>
<reference evidence="1 2" key="1">
    <citation type="submission" date="2020-05" db="EMBL/GenBank/DDBJ databases">
        <title>Identification and distribution of gene clusters putatively required for synthesis of sphingolipid metabolism inhibitors in phylogenetically diverse species of the filamentous fungus Fusarium.</title>
        <authorList>
            <person name="Kim H.-S."/>
            <person name="Busman M."/>
            <person name="Brown D.W."/>
            <person name="Divon H."/>
            <person name="Uhlig S."/>
            <person name="Proctor R.H."/>
        </authorList>
    </citation>
    <scope>NUCLEOTIDE SEQUENCE [LARGE SCALE GENOMIC DNA]</scope>
    <source>
        <strain evidence="1 2">NRRL 20693</strain>
    </source>
</reference>
<protein>
    <recommendedName>
        <fullName evidence="3">F-box domain-containing protein</fullName>
    </recommendedName>
</protein>
<evidence type="ECO:0008006" key="3">
    <source>
        <dbReference type="Google" id="ProtNLM"/>
    </source>
</evidence>
<dbReference type="Proteomes" id="UP000567885">
    <property type="component" value="Unassembled WGS sequence"/>
</dbReference>
<dbReference type="OrthoDB" id="5115833at2759"/>
<dbReference type="AlphaFoldDB" id="A0A8H5T7M8"/>
<evidence type="ECO:0000313" key="1">
    <source>
        <dbReference type="EMBL" id="KAF5664049.1"/>
    </source>
</evidence>
<sequence length="330" mass="37170">MADYMARLPVEIQIAILSRIPEVGLLSLLGVSKCFRKAITKITLRTLSITFERHSLDKFFRIANNETLASKVCSLNIDIHHLQPDMLDTDEHQSPFDEQNDLVKYLSTTNDFSNALGSLSNCTTITFTDVQLPQGACCPKKGPGLFKYQRLALRSRASTKFVTKLLEIVLQDSVPPKLVKIAFDIGQEHENEGHSIDEAMLPQALKSVSHGSSLKCFVRQFPELQSLTIEVDGEDSQNKIFPIPRLPDIPRLRSFRLNYAECKLEDLKGFFQRHKHTLTGVILYWVTIHGTDLQVFTRGDLCDPDSDLDISMSGCSLPGEDEKEIRFLSS</sequence>
<name>A0A8H5T7M8_FUSHE</name>
<organism evidence="1 2">
    <name type="scientific">Fusarium heterosporum</name>
    <dbReference type="NCBI Taxonomy" id="42747"/>
    <lineage>
        <taxon>Eukaryota</taxon>
        <taxon>Fungi</taxon>
        <taxon>Dikarya</taxon>
        <taxon>Ascomycota</taxon>
        <taxon>Pezizomycotina</taxon>
        <taxon>Sordariomycetes</taxon>
        <taxon>Hypocreomycetidae</taxon>
        <taxon>Hypocreales</taxon>
        <taxon>Nectriaceae</taxon>
        <taxon>Fusarium</taxon>
        <taxon>Fusarium heterosporum species complex</taxon>
    </lineage>
</organism>
<proteinExistence type="predicted"/>
<dbReference type="InterPro" id="IPR036047">
    <property type="entry name" value="F-box-like_dom_sf"/>
</dbReference>